<evidence type="ECO:0000313" key="2">
    <source>
        <dbReference type="EMBL" id="OMJ72042.1"/>
    </source>
</evidence>
<dbReference type="InterPro" id="IPR040441">
    <property type="entry name" value="CFA20/CFAP20DC"/>
</dbReference>
<name>A0A1R2B5J5_9CILI</name>
<accession>A0A1R2B5J5</accession>
<feature type="domain" description="CFA20" evidence="1">
    <location>
        <begin position="7"/>
        <end position="162"/>
    </location>
</feature>
<dbReference type="InterPro" id="IPR007714">
    <property type="entry name" value="CFA20_dom"/>
</dbReference>
<reference evidence="2 3" key="1">
    <citation type="submission" date="2016-11" db="EMBL/GenBank/DDBJ databases">
        <title>The macronuclear genome of Stentor coeruleus: a giant cell with tiny introns.</title>
        <authorList>
            <person name="Slabodnick M."/>
            <person name="Ruby J.G."/>
            <person name="Reiff S.B."/>
            <person name="Swart E.C."/>
            <person name="Gosai S."/>
            <person name="Prabakaran S."/>
            <person name="Witkowska E."/>
            <person name="Larue G.E."/>
            <person name="Fisher S."/>
            <person name="Freeman R.M."/>
            <person name="Gunawardena J."/>
            <person name="Chu W."/>
            <person name="Stover N.A."/>
            <person name="Gregory B.D."/>
            <person name="Nowacki M."/>
            <person name="Derisi J."/>
            <person name="Roy S.W."/>
            <person name="Marshall W.F."/>
            <person name="Sood P."/>
        </authorList>
    </citation>
    <scope>NUCLEOTIDE SEQUENCE [LARGE SCALE GENOMIC DNA]</scope>
    <source>
        <strain evidence="2">WM001</strain>
    </source>
</reference>
<proteinExistence type="predicted"/>
<dbReference type="Pfam" id="PF05018">
    <property type="entry name" value="CFA20_dom"/>
    <property type="match status" value="1"/>
</dbReference>
<dbReference type="OrthoDB" id="10261083at2759"/>
<dbReference type="AlphaFoldDB" id="A0A1R2B5J5"/>
<comment type="caution">
    <text evidence="2">The sequence shown here is derived from an EMBL/GenBank/DDBJ whole genome shotgun (WGS) entry which is preliminary data.</text>
</comment>
<dbReference type="Proteomes" id="UP000187209">
    <property type="component" value="Unassembled WGS sequence"/>
</dbReference>
<keyword evidence="3" id="KW-1185">Reference proteome</keyword>
<dbReference type="PANTHER" id="PTHR12458">
    <property type="entry name" value="ORF PROTEIN"/>
    <property type="match status" value="1"/>
</dbReference>
<protein>
    <recommendedName>
        <fullName evidence="1">CFA20 domain-containing protein</fullName>
    </recommendedName>
</protein>
<sequence>MRTSLKYSELLTTQNRKMLESWQIQGQASFVFDENCKGYLLDLNSSSITCPKNPKNSLKLLRTFIMFQVYFYPGKLFTLELIASDSEGVKRRIILTQSKSVTRNLMHARLPNSCIEKNTWLYLYINVVSLFSLCFPTRTFRSLDGIFLSATCKLRRIYSISEMDIDYLLPSGFELPKYLKFKTQCVTSKDFENLSPSLVEPLTSPSIKQKLSSISLPKIQVSPKKNIFAINSFDFNSARSEVVDIKKELIQGISFRENKSTKHENDNKEAKLREKLRKITHIHYQENSDDFIEENIVVEQNEDDSEFSLIEALQSHTESIKKVYNTPDYFNSSLKTVMQLRHITPPFANVHGNLKYNPIEKAFEAGIINNT</sequence>
<evidence type="ECO:0000313" key="3">
    <source>
        <dbReference type="Proteomes" id="UP000187209"/>
    </source>
</evidence>
<gene>
    <name evidence="2" type="ORF">SteCoe_29627</name>
</gene>
<organism evidence="2 3">
    <name type="scientific">Stentor coeruleus</name>
    <dbReference type="NCBI Taxonomy" id="5963"/>
    <lineage>
        <taxon>Eukaryota</taxon>
        <taxon>Sar</taxon>
        <taxon>Alveolata</taxon>
        <taxon>Ciliophora</taxon>
        <taxon>Postciliodesmatophora</taxon>
        <taxon>Heterotrichea</taxon>
        <taxon>Heterotrichida</taxon>
        <taxon>Stentoridae</taxon>
        <taxon>Stentor</taxon>
    </lineage>
</organism>
<evidence type="ECO:0000259" key="1">
    <source>
        <dbReference type="Pfam" id="PF05018"/>
    </source>
</evidence>
<dbReference type="EMBL" id="MPUH01000936">
    <property type="protein sequence ID" value="OMJ72042.1"/>
    <property type="molecule type" value="Genomic_DNA"/>
</dbReference>